<gene>
    <name evidence="1" type="ORF">EZS28_038774</name>
</gene>
<proteinExistence type="predicted"/>
<comment type="caution">
    <text evidence="1">The sequence shown here is derived from an EMBL/GenBank/DDBJ whole genome shotgun (WGS) entry which is preliminary data.</text>
</comment>
<evidence type="ECO:0000313" key="1">
    <source>
        <dbReference type="EMBL" id="KAA6365698.1"/>
    </source>
</evidence>
<protein>
    <submittedName>
        <fullName evidence="1">Uncharacterized protein</fullName>
    </submittedName>
</protein>
<evidence type="ECO:0000313" key="2">
    <source>
        <dbReference type="Proteomes" id="UP000324800"/>
    </source>
</evidence>
<reference evidence="1 2" key="1">
    <citation type="submission" date="2019-03" db="EMBL/GenBank/DDBJ databases">
        <title>Single cell metagenomics reveals metabolic interactions within the superorganism composed of flagellate Streblomastix strix and complex community of Bacteroidetes bacteria on its surface.</title>
        <authorList>
            <person name="Treitli S.C."/>
            <person name="Kolisko M."/>
            <person name="Husnik F."/>
            <person name="Keeling P."/>
            <person name="Hampl V."/>
        </authorList>
    </citation>
    <scope>NUCLEOTIDE SEQUENCE [LARGE SCALE GENOMIC DNA]</scope>
    <source>
        <strain evidence="1">ST1C</strain>
    </source>
</reference>
<organism evidence="1 2">
    <name type="scientific">Streblomastix strix</name>
    <dbReference type="NCBI Taxonomy" id="222440"/>
    <lineage>
        <taxon>Eukaryota</taxon>
        <taxon>Metamonada</taxon>
        <taxon>Preaxostyla</taxon>
        <taxon>Oxymonadida</taxon>
        <taxon>Streblomastigidae</taxon>
        <taxon>Streblomastix</taxon>
    </lineage>
</organism>
<dbReference type="EMBL" id="SNRW01020197">
    <property type="protein sequence ID" value="KAA6365698.1"/>
    <property type="molecule type" value="Genomic_DNA"/>
</dbReference>
<dbReference type="Proteomes" id="UP000324800">
    <property type="component" value="Unassembled WGS sequence"/>
</dbReference>
<name>A0A5J4U5W6_9EUKA</name>
<sequence length="70" mass="8257">MKPHIIITDKSDLSTYDRETKKRVHIERGNIVLILGEKKDQNEIQQYIELWTKLTSLLMTICSMRPAEIE</sequence>
<dbReference type="AlphaFoldDB" id="A0A5J4U5W6"/>
<dbReference type="OrthoDB" id="5960276at2759"/>
<accession>A0A5J4U5W6</accession>